<protein>
    <submittedName>
        <fullName evidence="3">Uncharacterized protein</fullName>
    </submittedName>
</protein>
<feature type="region of interest" description="Disordered" evidence="1">
    <location>
        <begin position="209"/>
        <end position="234"/>
    </location>
</feature>
<gene>
    <name evidence="3" type="ORF">KFE25_009121</name>
</gene>
<keyword evidence="4" id="KW-1185">Reference proteome</keyword>
<feature type="transmembrane region" description="Helical" evidence="2">
    <location>
        <begin position="51"/>
        <end position="71"/>
    </location>
</feature>
<name>A0A8J5XZ96_DIALT</name>
<accession>A0A8J5XZ96</accession>
<evidence type="ECO:0000313" key="3">
    <source>
        <dbReference type="EMBL" id="KAG8470700.1"/>
    </source>
</evidence>
<keyword evidence="2" id="KW-1133">Transmembrane helix</keyword>
<feature type="transmembrane region" description="Helical" evidence="2">
    <location>
        <begin position="12"/>
        <end position="35"/>
    </location>
</feature>
<sequence length="234" mass="25783">MGSSVNEVAPIWLPFLILYGVISASISALAVIAYWQLPPFRVWYAQPINKFWLVWIILVVCSGGMIAMMLFPGADGVMGWGMLKYDGAFKGAVWTAANEVNTQIIVLLFTMAALVNLPPALTEMFLTFSHPNDVGRLFPRPVTLRERRTFLVFANLNAIFMFPLTFSTWMIPVERRPFIYTAIFLPLSFGCGIAAGSYLACATSKALRRGPSSSNEAYADHVPSKGTVRGFTGP</sequence>
<dbReference type="EMBL" id="JAGTXO010000001">
    <property type="protein sequence ID" value="KAG8470700.1"/>
    <property type="molecule type" value="Genomic_DNA"/>
</dbReference>
<proteinExistence type="predicted"/>
<keyword evidence="2" id="KW-0472">Membrane</keyword>
<evidence type="ECO:0000256" key="2">
    <source>
        <dbReference type="SAM" id="Phobius"/>
    </source>
</evidence>
<dbReference type="OrthoDB" id="6407410at2759"/>
<dbReference type="AlphaFoldDB" id="A0A8J5XZ96"/>
<keyword evidence="2" id="KW-0812">Transmembrane</keyword>
<reference evidence="3" key="1">
    <citation type="submission" date="2021-05" db="EMBL/GenBank/DDBJ databases">
        <title>The genome of the haptophyte Pavlova lutheri (Diacronema luteri, Pavlovales) - a model for lipid biosynthesis in eukaryotic algae.</title>
        <authorList>
            <person name="Hulatt C.J."/>
            <person name="Posewitz M.C."/>
        </authorList>
    </citation>
    <scope>NUCLEOTIDE SEQUENCE</scope>
    <source>
        <strain evidence="3">NIVA-4/92</strain>
    </source>
</reference>
<evidence type="ECO:0000256" key="1">
    <source>
        <dbReference type="SAM" id="MobiDB-lite"/>
    </source>
</evidence>
<feature type="transmembrane region" description="Helical" evidence="2">
    <location>
        <begin position="149"/>
        <end position="172"/>
    </location>
</feature>
<dbReference type="Proteomes" id="UP000751190">
    <property type="component" value="Unassembled WGS sequence"/>
</dbReference>
<evidence type="ECO:0000313" key="4">
    <source>
        <dbReference type="Proteomes" id="UP000751190"/>
    </source>
</evidence>
<comment type="caution">
    <text evidence="3">The sequence shown here is derived from an EMBL/GenBank/DDBJ whole genome shotgun (WGS) entry which is preliminary data.</text>
</comment>
<organism evidence="3 4">
    <name type="scientific">Diacronema lutheri</name>
    <name type="common">Unicellular marine alga</name>
    <name type="synonym">Monochrysis lutheri</name>
    <dbReference type="NCBI Taxonomy" id="2081491"/>
    <lineage>
        <taxon>Eukaryota</taxon>
        <taxon>Haptista</taxon>
        <taxon>Haptophyta</taxon>
        <taxon>Pavlovophyceae</taxon>
        <taxon>Pavlovales</taxon>
        <taxon>Pavlovaceae</taxon>
        <taxon>Diacronema</taxon>
    </lineage>
</organism>
<feature type="transmembrane region" description="Helical" evidence="2">
    <location>
        <begin position="178"/>
        <end position="201"/>
    </location>
</feature>
<feature type="transmembrane region" description="Helical" evidence="2">
    <location>
        <begin position="104"/>
        <end position="128"/>
    </location>
</feature>